<evidence type="ECO:0000256" key="16">
    <source>
        <dbReference type="RuleBase" id="RU361255"/>
    </source>
</evidence>
<protein>
    <recommendedName>
        <fullName evidence="5 16">Dihydroorotate dehydrogenase (quinone), mitochondrial</fullName>
        <shortName evidence="16">DHOdehase</shortName>
        <ecNumber evidence="4 16">1.3.5.2</ecNumber>
    </recommendedName>
</protein>
<proteinExistence type="inferred from homology"/>
<evidence type="ECO:0000256" key="17">
    <source>
        <dbReference type="SAM" id="SignalP"/>
    </source>
</evidence>
<dbReference type="FunFam" id="3.20.20.70:FF:000066">
    <property type="entry name" value="Dihydroorotate dehydrogenase (quinone), mitochondrial"/>
    <property type="match status" value="1"/>
</dbReference>
<dbReference type="GO" id="GO:0006207">
    <property type="term" value="P:'de novo' pyrimidine nucleobase biosynthetic process"/>
    <property type="evidence" value="ECO:0007669"/>
    <property type="project" value="InterPro"/>
</dbReference>
<dbReference type="PhylomeDB" id="T1JM43"/>
<evidence type="ECO:0000256" key="13">
    <source>
        <dbReference type="ARBA" id="ARBA00023128"/>
    </source>
</evidence>
<dbReference type="CDD" id="cd04738">
    <property type="entry name" value="DHOD_2_like"/>
    <property type="match status" value="1"/>
</dbReference>
<keyword evidence="6 16" id="KW-0285">Flavoprotein</keyword>
<keyword evidence="13 16" id="KW-0496">Mitochondrion</keyword>
<keyword evidence="10" id="KW-0809">Transit peptide</keyword>
<dbReference type="InterPro" id="IPR013785">
    <property type="entry name" value="Aldolase_TIM"/>
</dbReference>
<comment type="catalytic activity">
    <reaction evidence="15 16">
        <text>(S)-dihydroorotate + a quinone = orotate + a quinol</text>
        <dbReference type="Rhea" id="RHEA:30187"/>
        <dbReference type="ChEBI" id="CHEBI:24646"/>
        <dbReference type="ChEBI" id="CHEBI:30839"/>
        <dbReference type="ChEBI" id="CHEBI:30864"/>
        <dbReference type="ChEBI" id="CHEBI:132124"/>
        <dbReference type="EC" id="1.3.5.2"/>
    </reaction>
</comment>
<dbReference type="InterPro" id="IPR050074">
    <property type="entry name" value="DHO_dehydrogenase"/>
</dbReference>
<dbReference type="HOGENOM" id="CLU_013640_0_0_1"/>
<evidence type="ECO:0000256" key="7">
    <source>
        <dbReference type="ARBA" id="ARBA00022643"/>
    </source>
</evidence>
<keyword evidence="17" id="KW-0732">Signal</keyword>
<dbReference type="PROSITE" id="PS00911">
    <property type="entry name" value="DHODEHASE_1"/>
    <property type="match status" value="1"/>
</dbReference>
<dbReference type="InterPro" id="IPR005719">
    <property type="entry name" value="Dihydroorotate_DH_2"/>
</dbReference>
<sequence length="396" mass="43413">MLANLFSKKIKFLAIVSCGTCAAYCEFCFYTSEPRFYKNFIMPLVHKLDPETSHLLAIQVLKKKLISVPKFKDPPSLRSTLWDLEFDNPIGLAAGFDKHGEAIKGLHKIGFGFVEIGSVTPRPQLGNPKPRLFRLIQDNAVINRYGFNSDGHDVVFERLEALSKDDMTKRGIIIGVNLGKNKDSADSIEDFVQGVKKFAPVADYLVINISSPNTKGLRLLQQRKDFADVIDKVVEARNKLCMKHKTPILVKIAPDLSVEAKQDIAAVLLRPGKPRVDGIIISNSTIVRPPDLQSPLSTEEGGLTGAPLKKMSTDAIKAMYGLTKGEIPIIGVGGISSGADAYEKIRAGASLVQVYTALVYQGFPVITGIKKELAELLKKDGYRLVHEAVGADHCIE</sequence>
<keyword evidence="11" id="KW-1133">Transmembrane helix</keyword>
<dbReference type="SUPFAM" id="SSF51395">
    <property type="entry name" value="FMN-linked oxidoreductases"/>
    <property type="match status" value="1"/>
</dbReference>
<evidence type="ECO:0000256" key="14">
    <source>
        <dbReference type="ARBA" id="ARBA00023136"/>
    </source>
</evidence>
<dbReference type="Gene3D" id="3.20.20.70">
    <property type="entry name" value="Aldolase class I"/>
    <property type="match status" value="1"/>
</dbReference>
<evidence type="ECO:0000256" key="15">
    <source>
        <dbReference type="ARBA" id="ARBA00048639"/>
    </source>
</evidence>
<dbReference type="NCBIfam" id="TIGR01036">
    <property type="entry name" value="pyrD_sub2"/>
    <property type="match status" value="1"/>
</dbReference>
<comment type="similarity">
    <text evidence="3 16">Belongs to the dihydroorotate dehydrogenase family. Type 2 subfamily.</text>
</comment>
<comment type="cofactor">
    <cofactor evidence="16">
        <name>FMN</name>
        <dbReference type="ChEBI" id="CHEBI:58210"/>
    </cofactor>
    <text evidence="16">Binds 1 FMN per subunit.</text>
</comment>
<dbReference type="Proteomes" id="UP000014500">
    <property type="component" value="Unassembled WGS sequence"/>
</dbReference>
<organism evidence="19 20">
    <name type="scientific">Strigamia maritima</name>
    <name type="common">European centipede</name>
    <name type="synonym">Geophilus maritimus</name>
    <dbReference type="NCBI Taxonomy" id="126957"/>
    <lineage>
        <taxon>Eukaryota</taxon>
        <taxon>Metazoa</taxon>
        <taxon>Ecdysozoa</taxon>
        <taxon>Arthropoda</taxon>
        <taxon>Myriapoda</taxon>
        <taxon>Chilopoda</taxon>
        <taxon>Pleurostigmophora</taxon>
        <taxon>Geophilomorpha</taxon>
        <taxon>Linotaeniidae</taxon>
        <taxon>Strigamia</taxon>
    </lineage>
</organism>
<dbReference type="GO" id="GO:0005743">
    <property type="term" value="C:mitochondrial inner membrane"/>
    <property type="evidence" value="ECO:0007669"/>
    <property type="project" value="UniProtKB-SubCell"/>
</dbReference>
<feature type="signal peptide" evidence="17">
    <location>
        <begin position="1"/>
        <end position="25"/>
    </location>
</feature>
<evidence type="ECO:0000256" key="2">
    <source>
        <dbReference type="ARBA" id="ARBA00005161"/>
    </source>
</evidence>
<dbReference type="Pfam" id="PF01180">
    <property type="entry name" value="DHO_dh"/>
    <property type="match status" value="1"/>
</dbReference>
<dbReference type="OMA" id="IYGTDTR"/>
<dbReference type="PANTHER" id="PTHR48109:SF4">
    <property type="entry name" value="DIHYDROOROTATE DEHYDROGENASE (QUINONE), MITOCHONDRIAL"/>
    <property type="match status" value="1"/>
</dbReference>
<evidence type="ECO:0000313" key="20">
    <source>
        <dbReference type="Proteomes" id="UP000014500"/>
    </source>
</evidence>
<evidence type="ECO:0000256" key="5">
    <source>
        <dbReference type="ARBA" id="ARBA00017599"/>
    </source>
</evidence>
<accession>T1JM43</accession>
<evidence type="ECO:0000256" key="6">
    <source>
        <dbReference type="ARBA" id="ARBA00022630"/>
    </source>
</evidence>
<reference evidence="19" key="2">
    <citation type="submission" date="2015-02" db="UniProtKB">
        <authorList>
            <consortium name="EnsemblMetazoa"/>
        </authorList>
    </citation>
    <scope>IDENTIFICATION</scope>
</reference>
<dbReference type="PANTHER" id="PTHR48109">
    <property type="entry name" value="DIHYDROOROTATE DEHYDROGENASE (QUINONE), MITOCHONDRIAL-RELATED"/>
    <property type="match status" value="1"/>
</dbReference>
<evidence type="ECO:0000259" key="18">
    <source>
        <dbReference type="Pfam" id="PF01180"/>
    </source>
</evidence>
<evidence type="ECO:0000256" key="4">
    <source>
        <dbReference type="ARBA" id="ARBA00012791"/>
    </source>
</evidence>
<keyword evidence="14" id="KW-0472">Membrane</keyword>
<evidence type="ECO:0000256" key="11">
    <source>
        <dbReference type="ARBA" id="ARBA00022989"/>
    </source>
</evidence>
<dbReference type="NCBIfam" id="NF003652">
    <property type="entry name" value="PRK05286.2-5"/>
    <property type="match status" value="1"/>
</dbReference>
<feature type="chain" id="PRO_5004580453" description="Dihydroorotate dehydrogenase (quinone), mitochondrial" evidence="17">
    <location>
        <begin position="26"/>
        <end position="396"/>
    </location>
</feature>
<feature type="domain" description="Dihydroorotate dehydrogenase catalytic" evidence="18">
    <location>
        <begin position="77"/>
        <end position="377"/>
    </location>
</feature>
<comment type="pathway">
    <text evidence="2 16">Pyrimidine metabolism; UMP biosynthesis via de novo pathway; orotate from (S)-dihydroorotate (quinone route): step 1/1.</text>
</comment>
<evidence type="ECO:0000256" key="3">
    <source>
        <dbReference type="ARBA" id="ARBA00005359"/>
    </source>
</evidence>
<dbReference type="UniPathway" id="UPA00070">
    <property type="reaction ID" value="UER00946"/>
</dbReference>
<comment type="subcellular location">
    <subcellularLocation>
        <location evidence="1 16">Mitochondrion inner membrane</location>
        <topology evidence="1 16">Single-pass membrane protein</topology>
    </subcellularLocation>
</comment>
<evidence type="ECO:0000256" key="1">
    <source>
        <dbReference type="ARBA" id="ARBA00004434"/>
    </source>
</evidence>
<evidence type="ECO:0000313" key="19">
    <source>
        <dbReference type="EnsemblMetazoa" id="SMAR014923-PA"/>
    </source>
</evidence>
<dbReference type="NCBIfam" id="NF003645">
    <property type="entry name" value="PRK05286.1-2"/>
    <property type="match status" value="1"/>
</dbReference>
<dbReference type="InterPro" id="IPR001295">
    <property type="entry name" value="Dihydroorotate_DH_CS"/>
</dbReference>
<name>T1JM43_STRMM</name>
<keyword evidence="8" id="KW-0812">Transmembrane</keyword>
<dbReference type="EnsemblMetazoa" id="SMAR014923-RA">
    <property type="protein sequence ID" value="SMAR014923-PA"/>
    <property type="gene ID" value="SMAR014923"/>
</dbReference>
<dbReference type="InterPro" id="IPR005720">
    <property type="entry name" value="Dihydroorotate_DH_cat"/>
</dbReference>
<dbReference type="GO" id="GO:0106430">
    <property type="term" value="F:dihydroorotate dehydrogenase (quinone) activity"/>
    <property type="evidence" value="ECO:0007669"/>
    <property type="project" value="UniProtKB-EC"/>
</dbReference>
<dbReference type="EMBL" id="JH430824">
    <property type="status" value="NOT_ANNOTATED_CDS"/>
    <property type="molecule type" value="Genomic_DNA"/>
</dbReference>
<keyword evidence="12 16" id="KW-0560">Oxidoreductase</keyword>
<keyword evidence="9 16" id="KW-0999">Mitochondrion inner membrane</keyword>
<dbReference type="GO" id="GO:0044205">
    <property type="term" value="P:'de novo' UMP biosynthetic process"/>
    <property type="evidence" value="ECO:0007669"/>
    <property type="project" value="UniProtKB-UniPathway"/>
</dbReference>
<evidence type="ECO:0000256" key="10">
    <source>
        <dbReference type="ARBA" id="ARBA00022946"/>
    </source>
</evidence>
<evidence type="ECO:0000256" key="8">
    <source>
        <dbReference type="ARBA" id="ARBA00022692"/>
    </source>
</evidence>
<dbReference type="EC" id="1.3.5.2" evidence="4 16"/>
<keyword evidence="7 16" id="KW-0288">FMN</keyword>
<dbReference type="PROSITE" id="PS00912">
    <property type="entry name" value="DHODEHASE_2"/>
    <property type="match status" value="1"/>
</dbReference>
<dbReference type="eggNOG" id="KOG1436">
    <property type="taxonomic scope" value="Eukaryota"/>
</dbReference>
<dbReference type="STRING" id="126957.T1JM43"/>
<evidence type="ECO:0000256" key="9">
    <source>
        <dbReference type="ARBA" id="ARBA00022792"/>
    </source>
</evidence>
<dbReference type="AlphaFoldDB" id="T1JM43"/>
<reference evidence="20" key="1">
    <citation type="submission" date="2011-05" db="EMBL/GenBank/DDBJ databases">
        <authorList>
            <person name="Richards S.R."/>
            <person name="Qu J."/>
            <person name="Jiang H."/>
            <person name="Jhangiani S.N."/>
            <person name="Agravi P."/>
            <person name="Goodspeed R."/>
            <person name="Gross S."/>
            <person name="Mandapat C."/>
            <person name="Jackson L."/>
            <person name="Mathew T."/>
            <person name="Pu L."/>
            <person name="Thornton R."/>
            <person name="Saada N."/>
            <person name="Wilczek-Boney K.B."/>
            <person name="Lee S."/>
            <person name="Kovar C."/>
            <person name="Wu Y."/>
            <person name="Scherer S.E."/>
            <person name="Worley K.C."/>
            <person name="Muzny D.M."/>
            <person name="Gibbs R."/>
        </authorList>
    </citation>
    <scope>NUCLEOTIDE SEQUENCE</scope>
    <source>
        <strain evidence="20">Brora</strain>
    </source>
</reference>
<keyword evidence="20" id="KW-1185">Reference proteome</keyword>
<evidence type="ECO:0000256" key="12">
    <source>
        <dbReference type="ARBA" id="ARBA00023002"/>
    </source>
</evidence>